<dbReference type="InterPro" id="IPR029731">
    <property type="entry name" value="OSGIN1/2"/>
</dbReference>
<dbReference type="SUPFAM" id="SSF51905">
    <property type="entry name" value="FAD/NAD(P)-binding domain"/>
    <property type="match status" value="1"/>
</dbReference>
<protein>
    <submittedName>
        <fullName evidence="1">Uncharacterized protein</fullName>
    </submittedName>
</protein>
<dbReference type="EMBL" id="CAJEWN010000159">
    <property type="protein sequence ID" value="CAD2169842.1"/>
    <property type="molecule type" value="Genomic_DNA"/>
</dbReference>
<evidence type="ECO:0000313" key="1">
    <source>
        <dbReference type="EMBL" id="CAD2169842.1"/>
    </source>
</evidence>
<sequence>MHFPFYDSSDLCEISSNEKIEVKDDEQKSNPINFDVEIDTDTVIVGNGPAGISLSAMLAGWHPFYNNSNPHPNPQIHAQFTSTENQSLLFQDLTSAATLLTSSEHSTSNLTPFGCLYDSLVRPSFFNDLQTENENNSNKSSIIWRQIPNNSVPHIVLGDTQIGGSWTGFEDEIKAVSISNWMDLPGYSLAEDFLGDPSLNNQRPTAKTFRNYLTAYCNVMGILKNFRPNTKVLQIKKLYNKITGSYWKVNGVDTLTNKIFIIRCRNVVLACGKNKQRRLEFDSNSTSIVYDLNSLKNCISTTKNSSKNHPVIIVGDGISAADAVICALERNCQVLHLIRRNDRQLKNVMISRLSPLVYPEYVRVYQLMSGQRIEENYTKLTETTIRSVSGNVIELNTPGGIIKEQFLCLSICIGRQTEFPLLKGVAIDNLEQFSSTNYCSSNDSSLFAIGAMIGDHFVRYLVGGALCTAQALILRNNFTKSLRQPFKVLFDKNERFACCCYSKKKKGKEEKLKFLRTNSASTPLTQLVKEIVM</sequence>
<dbReference type="Proteomes" id="UP000580250">
    <property type="component" value="Unassembled WGS sequence"/>
</dbReference>
<proteinExistence type="predicted"/>
<name>A0A6V7V5W5_MELEN</name>
<dbReference type="PANTHER" id="PTHR15192">
    <property type="entry name" value="PROTEIN CBG05349"/>
    <property type="match status" value="1"/>
</dbReference>
<dbReference type="Gene3D" id="3.50.50.60">
    <property type="entry name" value="FAD/NAD(P)-binding domain"/>
    <property type="match status" value="1"/>
</dbReference>
<comment type="caution">
    <text evidence="1">The sequence shown here is derived from an EMBL/GenBank/DDBJ whole genome shotgun (WGS) entry which is preliminary data.</text>
</comment>
<evidence type="ECO:0000313" key="2">
    <source>
        <dbReference type="Proteomes" id="UP000580250"/>
    </source>
</evidence>
<accession>A0A6V7V5W5</accession>
<gene>
    <name evidence="1" type="ORF">MENT_LOCUS21202</name>
</gene>
<organism evidence="1 2">
    <name type="scientific">Meloidogyne enterolobii</name>
    <name type="common">Root-knot nematode worm</name>
    <name type="synonym">Meloidogyne mayaguensis</name>
    <dbReference type="NCBI Taxonomy" id="390850"/>
    <lineage>
        <taxon>Eukaryota</taxon>
        <taxon>Metazoa</taxon>
        <taxon>Ecdysozoa</taxon>
        <taxon>Nematoda</taxon>
        <taxon>Chromadorea</taxon>
        <taxon>Rhabditida</taxon>
        <taxon>Tylenchina</taxon>
        <taxon>Tylenchomorpha</taxon>
        <taxon>Tylenchoidea</taxon>
        <taxon>Meloidogynidae</taxon>
        <taxon>Meloidogyninae</taxon>
        <taxon>Meloidogyne</taxon>
    </lineage>
</organism>
<dbReference type="OrthoDB" id="412005at2759"/>
<dbReference type="PANTHER" id="PTHR15192:SF8">
    <property type="entry name" value="FAD_NAD(P)-BINDING DOMAIN-CONTAINING PROTEIN"/>
    <property type="match status" value="1"/>
</dbReference>
<reference evidence="1 2" key="1">
    <citation type="submission" date="2020-08" db="EMBL/GenBank/DDBJ databases">
        <authorList>
            <person name="Koutsovoulos G."/>
            <person name="Danchin GJ E."/>
        </authorList>
    </citation>
    <scope>NUCLEOTIDE SEQUENCE [LARGE SCALE GENOMIC DNA]</scope>
</reference>
<dbReference type="AlphaFoldDB" id="A0A6V7V5W5"/>
<dbReference type="InterPro" id="IPR036188">
    <property type="entry name" value="FAD/NAD-bd_sf"/>
</dbReference>